<accession>A0ABU0HCV4</accession>
<keyword evidence="3" id="KW-1185">Reference proteome</keyword>
<organism evidence="2 3">
    <name type="scientific">Kaistia dalseonensis</name>
    <dbReference type="NCBI Taxonomy" id="410840"/>
    <lineage>
        <taxon>Bacteria</taxon>
        <taxon>Pseudomonadati</taxon>
        <taxon>Pseudomonadota</taxon>
        <taxon>Alphaproteobacteria</taxon>
        <taxon>Hyphomicrobiales</taxon>
        <taxon>Kaistiaceae</taxon>
        <taxon>Kaistia</taxon>
    </lineage>
</organism>
<evidence type="ECO:0000313" key="2">
    <source>
        <dbReference type="EMBL" id="MDQ0440146.1"/>
    </source>
</evidence>
<proteinExistence type="predicted"/>
<comment type="caution">
    <text evidence="2">The sequence shown here is derived from an EMBL/GenBank/DDBJ whole genome shotgun (WGS) entry which is preliminary data.</text>
</comment>
<evidence type="ECO:0000313" key="3">
    <source>
        <dbReference type="Proteomes" id="UP001241603"/>
    </source>
</evidence>
<protein>
    <submittedName>
        <fullName evidence="2">Small secreted protein</fullName>
    </submittedName>
</protein>
<gene>
    <name evidence="2" type="ORF">QO014_004559</name>
</gene>
<name>A0ABU0HCV4_9HYPH</name>
<reference evidence="2 3" key="1">
    <citation type="submission" date="2023-07" db="EMBL/GenBank/DDBJ databases">
        <title>Genomic Encyclopedia of Type Strains, Phase IV (KMG-IV): sequencing the most valuable type-strain genomes for metagenomic binning, comparative biology and taxonomic classification.</title>
        <authorList>
            <person name="Goeker M."/>
        </authorList>
    </citation>
    <scope>NUCLEOTIDE SEQUENCE [LARGE SCALE GENOMIC DNA]</scope>
    <source>
        <strain evidence="2 3">B6-8</strain>
    </source>
</reference>
<sequence length="45" mass="4597">MMTIRVSALVVAFIASAFLAGCANTVTGVSKDVKATGRAVERAVN</sequence>
<dbReference type="PROSITE" id="PS51257">
    <property type="entry name" value="PROKAR_LIPOPROTEIN"/>
    <property type="match status" value="1"/>
</dbReference>
<dbReference type="EMBL" id="JAUSVO010000007">
    <property type="protein sequence ID" value="MDQ0440146.1"/>
    <property type="molecule type" value="Genomic_DNA"/>
</dbReference>
<dbReference type="Proteomes" id="UP001241603">
    <property type="component" value="Unassembled WGS sequence"/>
</dbReference>
<feature type="signal peptide" evidence="1">
    <location>
        <begin position="1"/>
        <end position="23"/>
    </location>
</feature>
<evidence type="ECO:0000256" key="1">
    <source>
        <dbReference type="SAM" id="SignalP"/>
    </source>
</evidence>
<keyword evidence="1" id="KW-0732">Signal</keyword>
<dbReference type="RefSeq" id="WP_266351021.1">
    <property type="nucleotide sequence ID" value="NZ_JAPKNG010000007.1"/>
</dbReference>
<feature type="chain" id="PRO_5047100100" evidence="1">
    <location>
        <begin position="24"/>
        <end position="45"/>
    </location>
</feature>